<feature type="region of interest" description="Disordered" evidence="1">
    <location>
        <begin position="1"/>
        <end position="27"/>
    </location>
</feature>
<reference evidence="2 3" key="1">
    <citation type="submission" date="2022-07" db="EMBL/GenBank/DDBJ databases">
        <title>Pantoea trifolii sp. nov. isolated from root nodules of Trifolium rubens.</title>
        <authorList>
            <person name="Kalita M."/>
            <person name="Wdowiak-Wrobel S."/>
            <person name="Marek-Kozaczuk M."/>
            <person name="Palusinska-Szysz M."/>
            <person name="Sokolowski W."/>
            <person name="Coutinho T."/>
            <person name="Hlahane L."/>
        </authorList>
    </citation>
    <scope>NUCLEOTIDE SEQUENCE [LARGE SCALE GENOMIC DNA]</scope>
    <source>
        <strain evidence="2 3">MMK2</strain>
    </source>
</reference>
<keyword evidence="3" id="KW-1185">Reference proteome</keyword>
<comment type="caution">
    <text evidence="2">The sequence shown here is derived from an EMBL/GenBank/DDBJ whole genome shotgun (WGS) entry which is preliminary data.</text>
</comment>
<dbReference type="Proteomes" id="UP001300015">
    <property type="component" value="Unassembled WGS sequence"/>
</dbReference>
<organism evidence="2 3">
    <name type="scientific">Pantoea trifolii</name>
    <dbReference type="NCBI Taxonomy" id="2968030"/>
    <lineage>
        <taxon>Bacteria</taxon>
        <taxon>Pseudomonadati</taxon>
        <taxon>Pseudomonadota</taxon>
        <taxon>Gammaproteobacteria</taxon>
        <taxon>Enterobacterales</taxon>
        <taxon>Erwiniaceae</taxon>
        <taxon>Pantoea</taxon>
    </lineage>
</organism>
<dbReference type="EMBL" id="JANIET010000003">
    <property type="protein sequence ID" value="MCQ8230412.1"/>
    <property type="molecule type" value="Genomic_DNA"/>
</dbReference>
<sequence length="193" mass="22567">MSFKKKSGKKVSGDPRKRSATAVKKTRVKKTREERTLKLHEFIDMENPRDVKNLREEAIEEKSIDMAEMFWDWYGEKTGAYNASNSILSSSVLDFFDALFEFGKVDHDSGQLNYDDIISYLKDPANTLEHMEAKWDDLDEEYLLSYLKEFLKVNGYLADLHGFLSLDAYIEKVLDFEYSFYDDEPAVFSYPEK</sequence>
<dbReference type="RefSeq" id="WP_256699207.1">
    <property type="nucleotide sequence ID" value="NZ_JANIES010000003.1"/>
</dbReference>
<proteinExistence type="predicted"/>
<protein>
    <recommendedName>
        <fullName evidence="4">DUF4375 domain-containing protein</fullName>
    </recommendedName>
</protein>
<evidence type="ECO:0000313" key="3">
    <source>
        <dbReference type="Proteomes" id="UP001300015"/>
    </source>
</evidence>
<evidence type="ECO:0008006" key="4">
    <source>
        <dbReference type="Google" id="ProtNLM"/>
    </source>
</evidence>
<evidence type="ECO:0000313" key="2">
    <source>
        <dbReference type="EMBL" id="MCQ8230412.1"/>
    </source>
</evidence>
<evidence type="ECO:0000256" key="1">
    <source>
        <dbReference type="SAM" id="MobiDB-lite"/>
    </source>
</evidence>
<accession>A0ABT1VS91</accession>
<name>A0ABT1VS91_9GAMM</name>
<gene>
    <name evidence="2" type="ORF">NQH49_23420</name>
</gene>